<dbReference type="EMBL" id="BMXK01000005">
    <property type="protein sequence ID" value="GHD05326.1"/>
    <property type="molecule type" value="Genomic_DNA"/>
</dbReference>
<proteinExistence type="predicted"/>
<keyword evidence="1" id="KW-0812">Transmembrane</keyword>
<sequence length="144" mass="14824">MEQQHKKPRDWTMFSLGLIPGVLLGVLIGAGIAGGIGGGSAKAGIASALEGCSLTGESPGIYLLDDGAAIELDGSGEGASSGGLDMFDQVCVLEGLQIPESAFSRMSSTRALDGTQSMSWDGYQASWTYHPDNGLDVIVESADR</sequence>
<reference evidence="3" key="1">
    <citation type="journal article" date="2019" name="Int. J. Syst. Evol. Microbiol.">
        <title>The Global Catalogue of Microorganisms (GCM) 10K type strain sequencing project: providing services to taxonomists for standard genome sequencing and annotation.</title>
        <authorList>
            <consortium name="The Broad Institute Genomics Platform"/>
            <consortium name="The Broad Institute Genome Sequencing Center for Infectious Disease"/>
            <person name="Wu L."/>
            <person name="Ma J."/>
        </authorList>
    </citation>
    <scope>NUCLEOTIDE SEQUENCE [LARGE SCALE GENOMIC DNA]</scope>
    <source>
        <strain evidence="3">KCTC 19466</strain>
    </source>
</reference>
<dbReference type="RefSeq" id="WP_189349424.1">
    <property type="nucleotide sequence ID" value="NZ_BMXK01000005.1"/>
</dbReference>
<keyword evidence="1" id="KW-1133">Transmembrane helix</keyword>
<keyword evidence="1" id="KW-0472">Membrane</keyword>
<protein>
    <submittedName>
        <fullName evidence="2">Uncharacterized protein</fullName>
    </submittedName>
</protein>
<name>A0ABQ3GIN5_9MICC</name>
<feature type="transmembrane region" description="Helical" evidence="1">
    <location>
        <begin position="12"/>
        <end position="36"/>
    </location>
</feature>
<evidence type="ECO:0000313" key="3">
    <source>
        <dbReference type="Proteomes" id="UP000642819"/>
    </source>
</evidence>
<comment type="caution">
    <text evidence="2">The sequence shown here is derived from an EMBL/GenBank/DDBJ whole genome shotgun (WGS) entry which is preliminary data.</text>
</comment>
<evidence type="ECO:0000313" key="2">
    <source>
        <dbReference type="EMBL" id="GHD05326.1"/>
    </source>
</evidence>
<organism evidence="2 3">
    <name type="scientific">Zhihengliuella salsuginis</name>
    <dbReference type="NCBI Taxonomy" id="578222"/>
    <lineage>
        <taxon>Bacteria</taxon>
        <taxon>Bacillati</taxon>
        <taxon>Actinomycetota</taxon>
        <taxon>Actinomycetes</taxon>
        <taxon>Micrococcales</taxon>
        <taxon>Micrococcaceae</taxon>
        <taxon>Zhihengliuella</taxon>
    </lineage>
</organism>
<gene>
    <name evidence="2" type="ORF">GCM10008096_14070</name>
</gene>
<evidence type="ECO:0000256" key="1">
    <source>
        <dbReference type="SAM" id="Phobius"/>
    </source>
</evidence>
<keyword evidence="3" id="KW-1185">Reference proteome</keyword>
<dbReference type="Proteomes" id="UP000642819">
    <property type="component" value="Unassembled WGS sequence"/>
</dbReference>
<accession>A0ABQ3GIN5</accession>